<keyword evidence="5 6" id="KW-0460">Magnesium</keyword>
<dbReference type="NCBIfam" id="TIGR00028">
    <property type="entry name" value="Mtu_PIN_fam"/>
    <property type="match status" value="1"/>
</dbReference>
<dbReference type="HAMAP" id="MF_00265">
    <property type="entry name" value="VapC_Nob1"/>
    <property type="match status" value="1"/>
</dbReference>
<organism evidence="7 8">
    <name type="scientific">Microbacterium bandirmense</name>
    <dbReference type="NCBI Taxonomy" id="3122050"/>
    <lineage>
        <taxon>Bacteria</taxon>
        <taxon>Bacillati</taxon>
        <taxon>Actinomycetota</taxon>
        <taxon>Actinomycetes</taxon>
        <taxon>Micrococcales</taxon>
        <taxon>Microbacteriaceae</taxon>
        <taxon>Microbacterium</taxon>
    </lineage>
</organism>
<keyword evidence="6" id="KW-0800">Toxin</keyword>
<comment type="cofactor">
    <cofactor evidence="6">
        <name>Mg(2+)</name>
        <dbReference type="ChEBI" id="CHEBI:18420"/>
    </cofactor>
</comment>
<comment type="function">
    <text evidence="6">Toxic component of a toxin-antitoxin (TA) system. An RNase.</text>
</comment>
<dbReference type="RefSeq" id="WP_337331231.1">
    <property type="nucleotide sequence ID" value="NZ_JBBDGM010000003.1"/>
</dbReference>
<keyword evidence="2 6" id="KW-0540">Nuclease</keyword>
<dbReference type="InterPro" id="IPR022907">
    <property type="entry name" value="VapC_family"/>
</dbReference>
<gene>
    <name evidence="6" type="primary">vapC</name>
    <name evidence="7" type="ORF">WDU99_04420</name>
</gene>
<dbReference type="SUPFAM" id="SSF88723">
    <property type="entry name" value="PIN domain-like"/>
    <property type="match status" value="1"/>
</dbReference>
<evidence type="ECO:0000256" key="1">
    <source>
        <dbReference type="ARBA" id="ARBA00022649"/>
    </source>
</evidence>
<keyword evidence="4 6" id="KW-0378">Hydrolase</keyword>
<dbReference type="EMBL" id="JBBDGM010000003">
    <property type="protein sequence ID" value="MEJ1087557.1"/>
    <property type="molecule type" value="Genomic_DNA"/>
</dbReference>
<evidence type="ECO:0000256" key="2">
    <source>
        <dbReference type="ARBA" id="ARBA00022722"/>
    </source>
</evidence>
<proteinExistence type="inferred from homology"/>
<dbReference type="InterPro" id="IPR006226">
    <property type="entry name" value="Mtu_PIN"/>
</dbReference>
<feature type="binding site" evidence="6">
    <location>
        <position position="105"/>
    </location>
    <ligand>
        <name>Mg(2+)</name>
        <dbReference type="ChEBI" id="CHEBI:18420"/>
    </ligand>
</feature>
<comment type="caution">
    <text evidence="7">The sequence shown here is derived from an EMBL/GenBank/DDBJ whole genome shotgun (WGS) entry which is preliminary data.</text>
</comment>
<dbReference type="InterPro" id="IPR029060">
    <property type="entry name" value="PIN-like_dom_sf"/>
</dbReference>
<keyword evidence="3 6" id="KW-0479">Metal-binding</keyword>
<evidence type="ECO:0000313" key="8">
    <source>
        <dbReference type="Proteomes" id="UP001371224"/>
    </source>
</evidence>
<sequence>MNRPRLLDVNVLLALSWDGHVHHERAHERFGSIDAWSTTPITELGLLRLLLTENVVGRPVTAAEAMGQLRALRRAEGWSWVADDASPVTWTVAGDDLRGRRQVTDLQLVNIAASSDRVLATFDAGIVRALRPNERHLVEIWD</sequence>
<feature type="binding site" evidence="6">
    <location>
        <position position="8"/>
    </location>
    <ligand>
        <name>Mg(2+)</name>
        <dbReference type="ChEBI" id="CHEBI:18420"/>
    </ligand>
</feature>
<keyword evidence="8" id="KW-1185">Reference proteome</keyword>
<dbReference type="EC" id="3.1.-.-" evidence="6"/>
<protein>
    <recommendedName>
        <fullName evidence="6">Ribonuclease VapC</fullName>
        <shortName evidence="6">RNase VapC</shortName>
        <ecNumber evidence="6">3.1.-.-</ecNumber>
    </recommendedName>
    <alternativeName>
        <fullName evidence="6">Toxin VapC</fullName>
    </alternativeName>
</protein>
<evidence type="ECO:0000256" key="3">
    <source>
        <dbReference type="ARBA" id="ARBA00022723"/>
    </source>
</evidence>
<reference evidence="7 8" key="1">
    <citation type="submission" date="2024-02" db="EMBL/GenBank/DDBJ databases">
        <authorList>
            <person name="Saticioglu I.B."/>
        </authorList>
    </citation>
    <scope>NUCLEOTIDE SEQUENCE [LARGE SCALE GENOMIC DNA]</scope>
    <source>
        <strain evidence="7 8">Mu-80</strain>
    </source>
</reference>
<evidence type="ECO:0000256" key="6">
    <source>
        <dbReference type="HAMAP-Rule" id="MF_00265"/>
    </source>
</evidence>
<evidence type="ECO:0000256" key="5">
    <source>
        <dbReference type="ARBA" id="ARBA00022842"/>
    </source>
</evidence>
<accession>A0ABU8LA70</accession>
<dbReference type="Proteomes" id="UP001371224">
    <property type="component" value="Unassembled WGS sequence"/>
</dbReference>
<name>A0ABU8LA70_9MICO</name>
<comment type="similarity">
    <text evidence="6">Belongs to the PINc/VapC protein family.</text>
</comment>
<evidence type="ECO:0000256" key="4">
    <source>
        <dbReference type="ARBA" id="ARBA00022801"/>
    </source>
</evidence>
<evidence type="ECO:0000313" key="7">
    <source>
        <dbReference type="EMBL" id="MEJ1087557.1"/>
    </source>
</evidence>
<keyword evidence="1 6" id="KW-1277">Toxin-antitoxin system</keyword>